<evidence type="ECO:0000313" key="2">
    <source>
        <dbReference type="Proteomes" id="UP000230791"/>
    </source>
</evidence>
<accession>A0A2M6UXX8</accession>
<name>A0A2M6UXX8_9HYPH</name>
<protein>
    <submittedName>
        <fullName evidence="1">Uncharacterized protein</fullName>
    </submittedName>
</protein>
<gene>
    <name evidence="1" type="ORF">CEV08_00390</name>
</gene>
<sequence>MNLQLGGISISCEGRVSIKEGDKQKREESVGFIRYRFHFQTHLTQYFLIIKMPMYIFVHRFFKEITFLITNNFSNRTP</sequence>
<dbReference type="Proteomes" id="UP000230791">
    <property type="component" value="Unassembled WGS sequence"/>
</dbReference>
<organism evidence="1 2">
    <name type="scientific">Bartonella tribocorum</name>
    <dbReference type="NCBI Taxonomy" id="85701"/>
    <lineage>
        <taxon>Bacteria</taxon>
        <taxon>Pseudomonadati</taxon>
        <taxon>Pseudomonadota</taxon>
        <taxon>Alphaproteobacteria</taxon>
        <taxon>Hyphomicrobiales</taxon>
        <taxon>Bartonellaceae</taxon>
        <taxon>Bartonella</taxon>
    </lineage>
</organism>
<reference evidence="1 2" key="1">
    <citation type="submission" date="2017-06" db="EMBL/GenBank/DDBJ databases">
        <title>Draft genome of Bartonella tribocorum C635.</title>
        <authorList>
            <person name="Hadjadj L."/>
            <person name="Jiyipong T."/>
            <person name="Diene S.M."/>
            <person name="Morand S."/>
            <person name="Rolain J.-M."/>
        </authorList>
    </citation>
    <scope>NUCLEOTIDE SEQUENCE [LARGE SCALE GENOMIC DNA]</scope>
    <source>
        <strain evidence="1 2">C635</strain>
    </source>
</reference>
<proteinExistence type="predicted"/>
<evidence type="ECO:0000313" key="1">
    <source>
        <dbReference type="EMBL" id="PIT71063.1"/>
    </source>
</evidence>
<comment type="caution">
    <text evidence="1">The sequence shown here is derived from an EMBL/GenBank/DDBJ whole genome shotgun (WGS) entry which is preliminary data.</text>
</comment>
<dbReference type="EMBL" id="NJPP01000001">
    <property type="protein sequence ID" value="PIT71063.1"/>
    <property type="molecule type" value="Genomic_DNA"/>
</dbReference>
<dbReference type="AlphaFoldDB" id="A0A2M6UXX8"/>